<dbReference type="OrthoDB" id="1682134at2"/>
<sequence length="136" mass="15282">MVRLVEKIVVTRPVVIKVKLTPRYREMLLARLAHALELAERELKRVEAELGRLRIKGNAVTLAEALENLRREKAAARDRLRQQYESVKNLPLGTELVQGRTESLVEVGVGDEASRLGPVEIVIEEGKIVAVREQGL</sequence>
<name>C9R886_AMMDK</name>
<dbReference type="Gene3D" id="6.10.140.1110">
    <property type="match status" value="1"/>
</dbReference>
<dbReference type="Pfam" id="PF11068">
    <property type="entry name" value="YlqD"/>
    <property type="match status" value="1"/>
</dbReference>
<organism evidence="2 3">
    <name type="scientific">Ammonifex degensii (strain DSM 10501 / KC4)</name>
    <dbReference type="NCBI Taxonomy" id="429009"/>
    <lineage>
        <taxon>Bacteria</taxon>
        <taxon>Bacillati</taxon>
        <taxon>Bacillota</taxon>
        <taxon>Clostridia</taxon>
        <taxon>Thermoanaerobacterales</taxon>
        <taxon>Thermoanaerobacteraceae</taxon>
        <taxon>Ammonifex</taxon>
    </lineage>
</organism>
<keyword evidence="3" id="KW-1185">Reference proteome</keyword>
<keyword evidence="1" id="KW-0175">Coiled coil</keyword>
<dbReference type="eggNOG" id="ENOG50333P3">
    <property type="taxonomic scope" value="Bacteria"/>
</dbReference>
<dbReference type="Proteomes" id="UP000002620">
    <property type="component" value="Chromosome"/>
</dbReference>
<evidence type="ECO:0000256" key="1">
    <source>
        <dbReference type="SAM" id="Coils"/>
    </source>
</evidence>
<dbReference type="EMBL" id="CP001785">
    <property type="protein sequence ID" value="ACX52515.1"/>
    <property type="molecule type" value="Genomic_DNA"/>
</dbReference>
<dbReference type="InterPro" id="IPR021297">
    <property type="entry name" value="YlqD"/>
</dbReference>
<dbReference type="KEGG" id="adg:Adeg_1414"/>
<protein>
    <submittedName>
        <fullName evidence="2">Uncharacterized protein</fullName>
    </submittedName>
</protein>
<dbReference type="AlphaFoldDB" id="C9R886"/>
<reference evidence="2 3" key="1">
    <citation type="submission" date="2009-10" db="EMBL/GenBank/DDBJ databases">
        <title>Complete sequence of chromosome of Ammonifex degensii KC4.</title>
        <authorList>
            <consortium name="US DOE Joint Genome Institute"/>
            <person name="Kerfeld C."/>
            <person name="Goodner B."/>
            <person name="Huber H."/>
            <person name="Stetter K."/>
            <person name="Lucas S."/>
            <person name="Copeland A."/>
            <person name="Lapidus A."/>
            <person name="Glavina del Rio T."/>
            <person name="Dalin E."/>
            <person name="Tice H."/>
            <person name="Bruce D."/>
            <person name="Goodwin L."/>
            <person name="Pitluck S."/>
            <person name="Saunders E."/>
            <person name="Brettin T."/>
            <person name="Detter J.C."/>
            <person name="Han C."/>
            <person name="Larimer F."/>
            <person name="Land M."/>
            <person name="Hauser L."/>
            <person name="Kyrpides N."/>
            <person name="Ovchinnikova G."/>
            <person name="Richardson P."/>
        </authorList>
    </citation>
    <scope>NUCLEOTIDE SEQUENCE [LARGE SCALE GENOMIC DNA]</scope>
    <source>
        <strain evidence="3">DSM 10501 / KC4</strain>
    </source>
</reference>
<dbReference type="STRING" id="429009.Adeg_1414"/>
<gene>
    <name evidence="2" type="ordered locus">Adeg_1414</name>
</gene>
<evidence type="ECO:0000313" key="2">
    <source>
        <dbReference type="EMBL" id="ACX52515.1"/>
    </source>
</evidence>
<proteinExistence type="predicted"/>
<evidence type="ECO:0000313" key="3">
    <source>
        <dbReference type="Proteomes" id="UP000002620"/>
    </source>
</evidence>
<dbReference type="HOGENOM" id="CLU_135539_0_0_9"/>
<accession>C9R886</accession>
<feature type="coiled-coil region" evidence="1">
    <location>
        <begin position="29"/>
        <end position="86"/>
    </location>
</feature>